<dbReference type="EMBL" id="MHFR01000038">
    <property type="protein sequence ID" value="OGW97901.1"/>
    <property type="molecule type" value="Genomic_DNA"/>
</dbReference>
<dbReference type="Proteomes" id="UP000178187">
    <property type="component" value="Unassembled WGS sequence"/>
</dbReference>
<dbReference type="InterPro" id="IPR022742">
    <property type="entry name" value="Hydrolase_4"/>
</dbReference>
<dbReference type="PANTHER" id="PTHR12277">
    <property type="entry name" value="ALPHA/BETA HYDROLASE DOMAIN-CONTAINING PROTEIN"/>
    <property type="match status" value="1"/>
</dbReference>
<organism evidence="2 3">
    <name type="scientific">Candidatus Danuiimicrobium aquiferis</name>
    <dbReference type="NCBI Taxonomy" id="1801832"/>
    <lineage>
        <taxon>Bacteria</taxon>
        <taxon>Pseudomonadati</taxon>
        <taxon>Candidatus Omnitrophota</taxon>
        <taxon>Candidatus Danuiimicrobium</taxon>
    </lineage>
</organism>
<dbReference type="InterPro" id="IPR029058">
    <property type="entry name" value="AB_hydrolase_fold"/>
</dbReference>
<comment type="caution">
    <text evidence="2">The sequence shown here is derived from an EMBL/GenBank/DDBJ whole genome shotgun (WGS) entry which is preliminary data.</text>
</comment>
<accession>A0A1G1KYF0</accession>
<protein>
    <recommendedName>
        <fullName evidence="1">Serine aminopeptidase S33 domain-containing protein</fullName>
    </recommendedName>
</protein>
<dbReference type="AlphaFoldDB" id="A0A1G1KYF0"/>
<dbReference type="SUPFAM" id="SSF53474">
    <property type="entry name" value="alpha/beta-Hydrolases"/>
    <property type="match status" value="1"/>
</dbReference>
<evidence type="ECO:0000313" key="3">
    <source>
        <dbReference type="Proteomes" id="UP000178187"/>
    </source>
</evidence>
<dbReference type="PANTHER" id="PTHR12277:SF81">
    <property type="entry name" value="PROTEIN ABHD13"/>
    <property type="match status" value="1"/>
</dbReference>
<proteinExistence type="predicted"/>
<feature type="domain" description="Serine aminopeptidase S33" evidence="1">
    <location>
        <begin position="27"/>
        <end position="260"/>
    </location>
</feature>
<sequence length="297" mass="34242">MIEEKVEFLSDQSLFKGKVFMPDDLQNCKGMVVFVHGLGYCTKSYEVDGSYFSEHGYLLLTYNLRGHAGTPGEWTLNNSVEDLIIGINYLARNYKFPKDQNIGVLGHSTGALIAMLAAIKEKRIKFGSIVTIVTSLSDSYAHWFRSGFNQEVKAFFKAKGEIHPFIEGALNRYETFVDFRNGKLDKVPLEFSHRYGLLRSSNFRRFWNEIANSPNILDVADQIEIPLILFRGQQDEVMPLEKTDELYMRLKVHPKKLIKTNSTNHFHNDSWRFIQEETIKYFDEILLNEQMKADSGS</sequence>
<dbReference type="Pfam" id="PF12146">
    <property type="entry name" value="Hydrolase_4"/>
    <property type="match status" value="1"/>
</dbReference>
<name>A0A1G1KYF0_9BACT</name>
<dbReference type="Gene3D" id="3.40.50.1820">
    <property type="entry name" value="alpha/beta hydrolase"/>
    <property type="match status" value="1"/>
</dbReference>
<reference evidence="2 3" key="1">
    <citation type="journal article" date="2016" name="Nat. Commun.">
        <title>Thousands of microbial genomes shed light on interconnected biogeochemical processes in an aquifer system.</title>
        <authorList>
            <person name="Anantharaman K."/>
            <person name="Brown C.T."/>
            <person name="Hug L.A."/>
            <person name="Sharon I."/>
            <person name="Castelle C.J."/>
            <person name="Probst A.J."/>
            <person name="Thomas B.C."/>
            <person name="Singh A."/>
            <person name="Wilkins M.J."/>
            <person name="Karaoz U."/>
            <person name="Brodie E.L."/>
            <person name="Williams K.H."/>
            <person name="Hubbard S.S."/>
            <person name="Banfield J.F."/>
        </authorList>
    </citation>
    <scope>NUCLEOTIDE SEQUENCE [LARGE SCALE GENOMIC DNA]</scope>
</reference>
<evidence type="ECO:0000259" key="1">
    <source>
        <dbReference type="Pfam" id="PF12146"/>
    </source>
</evidence>
<evidence type="ECO:0000313" key="2">
    <source>
        <dbReference type="EMBL" id="OGW97901.1"/>
    </source>
</evidence>
<gene>
    <name evidence="2" type="ORF">A3G33_02745</name>
</gene>